<evidence type="ECO:0000313" key="7">
    <source>
        <dbReference type="Proteomes" id="UP000834106"/>
    </source>
</evidence>
<evidence type="ECO:0000256" key="2">
    <source>
        <dbReference type="ARBA" id="ARBA00022538"/>
    </source>
</evidence>
<evidence type="ECO:0000256" key="4">
    <source>
        <dbReference type="ARBA" id="ARBA00023065"/>
    </source>
</evidence>
<keyword evidence="5" id="KW-0812">Transmembrane</keyword>
<dbReference type="GO" id="GO:0098662">
    <property type="term" value="P:inorganic cation transmembrane transport"/>
    <property type="evidence" value="ECO:0007669"/>
    <property type="project" value="TreeGrafter"/>
</dbReference>
<dbReference type="PANTHER" id="PTHR32468">
    <property type="entry name" value="CATION/H + ANTIPORTER"/>
    <property type="match status" value="1"/>
</dbReference>
<keyword evidence="4" id="KW-0406">Ion transport</keyword>
<feature type="transmembrane region" description="Helical" evidence="5">
    <location>
        <begin position="68"/>
        <end position="86"/>
    </location>
</feature>
<dbReference type="Proteomes" id="UP000834106">
    <property type="component" value="Chromosome 9"/>
</dbReference>
<evidence type="ECO:0000256" key="5">
    <source>
        <dbReference type="SAM" id="Phobius"/>
    </source>
</evidence>
<evidence type="ECO:0000313" key="6">
    <source>
        <dbReference type="EMBL" id="CAI9768443.1"/>
    </source>
</evidence>
<dbReference type="GO" id="GO:0012505">
    <property type="term" value="C:endomembrane system"/>
    <property type="evidence" value="ECO:0007669"/>
    <property type="project" value="TreeGrafter"/>
</dbReference>
<protein>
    <submittedName>
        <fullName evidence="6">Uncharacterized protein</fullName>
    </submittedName>
</protein>
<proteinExistence type="predicted"/>
<feature type="transmembrane region" description="Helical" evidence="5">
    <location>
        <begin position="98"/>
        <end position="119"/>
    </location>
</feature>
<sequence>MTSLIVIETVLAAKVTPLLMNWVNRENPDGKSTKDSHLVVSVAFVVMVLGSVVSGGDVRFSLARINRNWILLNIKGHFQVYLALIASNMKLTSISTSISMVFVTLLTIVYLPFVVTNIIDRARKHSPTQRMALQWHSPIDELQILLYIHGSQIVLSAKNFMEISQGLAEPGIMVFLTDVIELTDRISAALTHNEGADGLTVTDPTVVGMREQITNAVNDYLNKDGDGINVRRMLALSTMNSMHHDICILAKDLMVSLIVLPFHKQQEAG</sequence>
<dbReference type="InterPro" id="IPR050794">
    <property type="entry name" value="CPA2_transporter"/>
</dbReference>
<keyword evidence="1" id="KW-0813">Transport</keyword>
<gene>
    <name evidence="6" type="ORF">FPE_LOCUS15873</name>
</gene>
<feature type="transmembrane region" description="Helical" evidence="5">
    <location>
        <begin position="36"/>
        <end position="56"/>
    </location>
</feature>
<evidence type="ECO:0000256" key="3">
    <source>
        <dbReference type="ARBA" id="ARBA00022958"/>
    </source>
</evidence>
<organism evidence="6 7">
    <name type="scientific">Fraxinus pennsylvanica</name>
    <dbReference type="NCBI Taxonomy" id="56036"/>
    <lineage>
        <taxon>Eukaryota</taxon>
        <taxon>Viridiplantae</taxon>
        <taxon>Streptophyta</taxon>
        <taxon>Embryophyta</taxon>
        <taxon>Tracheophyta</taxon>
        <taxon>Spermatophyta</taxon>
        <taxon>Magnoliopsida</taxon>
        <taxon>eudicotyledons</taxon>
        <taxon>Gunneridae</taxon>
        <taxon>Pentapetalae</taxon>
        <taxon>asterids</taxon>
        <taxon>lamiids</taxon>
        <taxon>Lamiales</taxon>
        <taxon>Oleaceae</taxon>
        <taxon>Oleeae</taxon>
        <taxon>Fraxinus</taxon>
    </lineage>
</organism>
<keyword evidence="3" id="KW-0630">Potassium</keyword>
<keyword evidence="2" id="KW-0633">Potassium transport</keyword>
<keyword evidence="7" id="KW-1185">Reference proteome</keyword>
<accession>A0AAD1ZET8</accession>
<keyword evidence="5" id="KW-1133">Transmembrane helix</keyword>
<dbReference type="AlphaFoldDB" id="A0AAD1ZET8"/>
<dbReference type="PANTHER" id="PTHR32468:SF145">
    <property type="entry name" value="CATION_H(+) ANTIPORTER 28"/>
    <property type="match status" value="1"/>
</dbReference>
<keyword evidence="5" id="KW-0472">Membrane</keyword>
<name>A0AAD1ZET8_9LAMI</name>
<evidence type="ECO:0000256" key="1">
    <source>
        <dbReference type="ARBA" id="ARBA00022448"/>
    </source>
</evidence>
<reference evidence="6" key="1">
    <citation type="submission" date="2023-05" db="EMBL/GenBank/DDBJ databases">
        <authorList>
            <person name="Huff M."/>
        </authorList>
    </citation>
    <scope>NUCLEOTIDE SEQUENCE</scope>
</reference>
<dbReference type="GO" id="GO:0006885">
    <property type="term" value="P:regulation of pH"/>
    <property type="evidence" value="ECO:0007669"/>
    <property type="project" value="TreeGrafter"/>
</dbReference>
<dbReference type="EMBL" id="OU503044">
    <property type="protein sequence ID" value="CAI9768443.1"/>
    <property type="molecule type" value="Genomic_DNA"/>
</dbReference>
<dbReference type="GO" id="GO:0006813">
    <property type="term" value="P:potassium ion transport"/>
    <property type="evidence" value="ECO:0007669"/>
    <property type="project" value="UniProtKB-KW"/>
</dbReference>